<evidence type="ECO:0000259" key="6">
    <source>
        <dbReference type="PROSITE" id="PS51460"/>
    </source>
</evidence>
<gene>
    <name evidence="7" type="ORF">OIDMADRAFT_183471</name>
</gene>
<dbReference type="InterPro" id="IPR003108">
    <property type="entry name" value="GAR_dom"/>
</dbReference>
<feature type="region of interest" description="Disordered" evidence="5">
    <location>
        <begin position="1290"/>
        <end position="1325"/>
    </location>
</feature>
<feature type="compositionally biased region" description="Low complexity" evidence="5">
    <location>
        <begin position="39"/>
        <end position="50"/>
    </location>
</feature>
<organism evidence="7 8">
    <name type="scientific">Oidiodendron maius (strain Zn)</name>
    <dbReference type="NCBI Taxonomy" id="913774"/>
    <lineage>
        <taxon>Eukaryota</taxon>
        <taxon>Fungi</taxon>
        <taxon>Dikarya</taxon>
        <taxon>Ascomycota</taxon>
        <taxon>Pezizomycotina</taxon>
        <taxon>Leotiomycetes</taxon>
        <taxon>Leotiomycetes incertae sedis</taxon>
        <taxon>Myxotrichaceae</taxon>
        <taxon>Oidiodendron</taxon>
    </lineage>
</organism>
<protein>
    <recommendedName>
        <fullName evidence="6">GAR domain-containing protein</fullName>
    </recommendedName>
</protein>
<feature type="compositionally biased region" description="Basic and acidic residues" evidence="5">
    <location>
        <begin position="701"/>
        <end position="726"/>
    </location>
</feature>
<feature type="compositionally biased region" description="Low complexity" evidence="5">
    <location>
        <begin position="976"/>
        <end position="985"/>
    </location>
</feature>
<feature type="region of interest" description="Disordered" evidence="5">
    <location>
        <begin position="776"/>
        <end position="817"/>
    </location>
</feature>
<dbReference type="InterPro" id="IPR036534">
    <property type="entry name" value="GAR_dom_sf"/>
</dbReference>
<feature type="region of interest" description="Disordered" evidence="5">
    <location>
        <begin position="26"/>
        <end position="50"/>
    </location>
</feature>
<feature type="region of interest" description="Disordered" evidence="5">
    <location>
        <begin position="1222"/>
        <end position="1242"/>
    </location>
</feature>
<keyword evidence="3" id="KW-0206">Cytoskeleton</keyword>
<dbReference type="InParanoid" id="A0A0C3GIP0"/>
<feature type="region of interest" description="Disordered" evidence="5">
    <location>
        <begin position="1161"/>
        <end position="1195"/>
    </location>
</feature>
<feature type="compositionally biased region" description="Acidic residues" evidence="5">
    <location>
        <begin position="654"/>
        <end position="664"/>
    </location>
</feature>
<dbReference type="PANTHER" id="PTHR12239:SF41">
    <property type="entry name" value="MEMBRANE ASSOCIATED PROTEIN, PUTATIVE-RELATED"/>
    <property type="match status" value="1"/>
</dbReference>
<reference evidence="7 8" key="1">
    <citation type="submission" date="2014-04" db="EMBL/GenBank/DDBJ databases">
        <authorList>
            <consortium name="DOE Joint Genome Institute"/>
            <person name="Kuo A."/>
            <person name="Martino E."/>
            <person name="Perotto S."/>
            <person name="Kohler A."/>
            <person name="Nagy L.G."/>
            <person name="Floudas D."/>
            <person name="Copeland A."/>
            <person name="Barry K.W."/>
            <person name="Cichocki N."/>
            <person name="Veneault-Fourrey C."/>
            <person name="LaButti K."/>
            <person name="Lindquist E.A."/>
            <person name="Lipzen A."/>
            <person name="Lundell T."/>
            <person name="Morin E."/>
            <person name="Murat C."/>
            <person name="Sun H."/>
            <person name="Tunlid A."/>
            <person name="Henrissat B."/>
            <person name="Grigoriev I.V."/>
            <person name="Hibbett D.S."/>
            <person name="Martin F."/>
            <person name="Nordberg H.P."/>
            <person name="Cantor M.N."/>
            <person name="Hua S.X."/>
        </authorList>
    </citation>
    <scope>NUCLEOTIDE SEQUENCE [LARGE SCALE GENOMIC DNA]</scope>
    <source>
        <strain evidence="7 8">Zn</strain>
    </source>
</reference>
<keyword evidence="8" id="KW-1185">Reference proteome</keyword>
<evidence type="ECO:0000313" key="7">
    <source>
        <dbReference type="EMBL" id="KIM96010.1"/>
    </source>
</evidence>
<feature type="region of interest" description="Disordered" evidence="5">
    <location>
        <begin position="866"/>
        <end position="1000"/>
    </location>
</feature>
<feature type="coiled-coil region" evidence="4">
    <location>
        <begin position="370"/>
        <end position="534"/>
    </location>
</feature>
<evidence type="ECO:0000313" key="8">
    <source>
        <dbReference type="Proteomes" id="UP000054321"/>
    </source>
</evidence>
<dbReference type="SUPFAM" id="SSF143575">
    <property type="entry name" value="GAS2 domain-like"/>
    <property type="match status" value="1"/>
</dbReference>
<dbReference type="EMBL" id="KN832885">
    <property type="protein sequence ID" value="KIM96010.1"/>
    <property type="molecule type" value="Genomic_DNA"/>
</dbReference>
<dbReference type="Proteomes" id="UP000054321">
    <property type="component" value="Unassembled WGS sequence"/>
</dbReference>
<dbReference type="STRING" id="913774.A0A0C3GIP0"/>
<feature type="compositionally biased region" description="Low complexity" evidence="5">
    <location>
        <begin position="1045"/>
        <end position="1062"/>
    </location>
</feature>
<dbReference type="OrthoDB" id="5409589at2759"/>
<feature type="compositionally biased region" description="Basic and acidic residues" evidence="5">
    <location>
        <begin position="866"/>
        <end position="875"/>
    </location>
</feature>
<evidence type="ECO:0000256" key="3">
    <source>
        <dbReference type="ARBA" id="ARBA00023212"/>
    </source>
</evidence>
<feature type="region of interest" description="Disordered" evidence="5">
    <location>
        <begin position="654"/>
        <end position="678"/>
    </location>
</feature>
<dbReference type="PROSITE" id="PS51460">
    <property type="entry name" value="GAR"/>
    <property type="match status" value="1"/>
</dbReference>
<reference evidence="8" key="2">
    <citation type="submission" date="2015-01" db="EMBL/GenBank/DDBJ databases">
        <title>Evolutionary Origins and Diversification of the Mycorrhizal Mutualists.</title>
        <authorList>
            <consortium name="DOE Joint Genome Institute"/>
            <consortium name="Mycorrhizal Genomics Consortium"/>
            <person name="Kohler A."/>
            <person name="Kuo A."/>
            <person name="Nagy L.G."/>
            <person name="Floudas D."/>
            <person name="Copeland A."/>
            <person name="Barry K.W."/>
            <person name="Cichocki N."/>
            <person name="Veneault-Fourrey C."/>
            <person name="LaButti K."/>
            <person name="Lindquist E.A."/>
            <person name="Lipzen A."/>
            <person name="Lundell T."/>
            <person name="Morin E."/>
            <person name="Murat C."/>
            <person name="Riley R."/>
            <person name="Ohm R."/>
            <person name="Sun H."/>
            <person name="Tunlid A."/>
            <person name="Henrissat B."/>
            <person name="Grigoriev I.V."/>
            <person name="Hibbett D.S."/>
            <person name="Martin F."/>
        </authorList>
    </citation>
    <scope>NUCLEOTIDE SEQUENCE [LARGE SCALE GENOMIC DNA]</scope>
    <source>
        <strain evidence="8">Zn</strain>
    </source>
</reference>
<name>A0A0C3GIP0_OIDMZ</name>
<dbReference type="HOGENOM" id="CLU_004583_0_0_1"/>
<feature type="compositionally biased region" description="Basic and acidic residues" evidence="5">
    <location>
        <begin position="1290"/>
        <end position="1313"/>
    </location>
</feature>
<dbReference type="PANTHER" id="PTHR12239">
    <property type="entry name" value="PROTEIN CBG20215-RELATED"/>
    <property type="match status" value="1"/>
</dbReference>
<feature type="region of interest" description="Disordered" evidence="5">
    <location>
        <begin position="560"/>
        <end position="590"/>
    </location>
</feature>
<feature type="compositionally biased region" description="Polar residues" evidence="5">
    <location>
        <begin position="952"/>
        <end position="975"/>
    </location>
</feature>
<feature type="compositionally biased region" description="Basic and acidic residues" evidence="5">
    <location>
        <begin position="778"/>
        <end position="787"/>
    </location>
</feature>
<evidence type="ECO:0000256" key="1">
    <source>
        <dbReference type="ARBA" id="ARBA00004245"/>
    </source>
</evidence>
<accession>A0A0C3GIP0</accession>
<keyword evidence="2" id="KW-0963">Cytoplasm</keyword>
<feature type="compositionally biased region" description="Polar residues" evidence="5">
    <location>
        <begin position="26"/>
        <end position="35"/>
    </location>
</feature>
<keyword evidence="4" id="KW-0175">Coiled coil</keyword>
<dbReference type="GO" id="GO:0008017">
    <property type="term" value="F:microtubule binding"/>
    <property type="evidence" value="ECO:0007669"/>
    <property type="project" value="InterPro"/>
</dbReference>
<feature type="compositionally biased region" description="Low complexity" evidence="5">
    <location>
        <begin position="1161"/>
        <end position="1179"/>
    </location>
</feature>
<evidence type="ECO:0000256" key="2">
    <source>
        <dbReference type="ARBA" id="ARBA00022490"/>
    </source>
</evidence>
<dbReference type="Pfam" id="PF02187">
    <property type="entry name" value="GAS2"/>
    <property type="match status" value="1"/>
</dbReference>
<evidence type="ECO:0000256" key="4">
    <source>
        <dbReference type="SAM" id="Coils"/>
    </source>
</evidence>
<feature type="domain" description="GAR" evidence="6">
    <location>
        <begin position="1065"/>
        <end position="1139"/>
    </location>
</feature>
<dbReference type="Gene3D" id="3.30.920.20">
    <property type="entry name" value="Gas2-like domain"/>
    <property type="match status" value="1"/>
</dbReference>
<evidence type="ECO:0000256" key="5">
    <source>
        <dbReference type="SAM" id="MobiDB-lite"/>
    </source>
</evidence>
<feature type="region of interest" description="Disordered" evidence="5">
    <location>
        <begin position="1017"/>
        <end position="1089"/>
    </location>
</feature>
<feature type="region of interest" description="Disordered" evidence="5">
    <location>
        <begin position="701"/>
        <end position="754"/>
    </location>
</feature>
<sequence>MSNAPAPPFALRTPFYALITHNTMDTSSVPQLTPRKQTRASSRSPTRSPIRQRLTDDILTDLSPATTLEAFTSPSGKLKASVEAATPSERAFGIRATLASKKIQEWLTELSAWPWPTEAGSEGFELPLSKRRKTLSDSRNSMDSTESGTELEYMGSLPAGDVEAYETRIEEILEDMDDLHVEDIKSTVLNSHFSQVSRPSSAASYSSNSSMTPAILSNYTKMDDFTAVVTATVLQALPNLSKLMRLMDVWSIRLTVLRKVPPLLDLLDEVEIALQSGWQAIENPTKTPRKARSNDIGEEFMDRKTFEAMRDDLQDKVTNLGRDLDYILDTLEGRADTLPEQWLDRMEVLEKDYGEWVVSGEKMVREGEWNKLAKARKAEEARRKAEEEARLAAENKRIAEERVMLEELARQEAQRARRMEEERLKLEEVARAEAARIQKEKDAALRLEQERATEAARLAEEERRRKEEALRLREAEAAKAAELARVAEEARIQKERALKLAQEKAAEAARAAEFAQAEKELREKEIAIQLDRERAVVTAQLEAEEKLREDAELLSKDEVQKAAEMAEQSPFEVTEASQPNENSDGETLREAVSATNLPAVALEAGGGVATLLGNEFVGSDMTSSSELTNRSAAQMASLVAVVTLSATHEVGDEADFEPTSDQSDDFQHPESAISSDSVESALIQDVTHHVSEVAVDKREDEWVVVDTPEKQDPLTDTDKTEQRQDNQSEIPGDSVSHHASRNVSLQSGYKLTDPSPEILEAQPAEYFHSVISPVSVKHPTDDMEPKTPSDPQQTEATTGYFPALPESPTPAVGVGYLDEGASPISSVRAQDSPVNDLEELGYYREDIEPPSVARRTSVTYIKFPAKRIDLPRRDSGPSNASPINTRQRRHTASSPVVSSPLAIHEPSDVYGESPSTSRLANYQTAYDYTPPGTPPQLTPKLDQQPYVPLSPVSRSSFTDSSTLETETPGTELSLDSGSSTSVHRSSSPRKHASSSSDDQLQTQISNLLESIPAHIRLASEPPEESTRSTRASQNEALRVPKHRSSLGSSSVRSHSSLSMRSRAPTPSFTLAPAYKKGTSKPRPHSNNPEIKLYHLSRSGEAPIKLFVRLVGENGERVMVRVGGGWADLGEYLKEYASHHGRRSGGKEDKVEIQDLGSRNVSGASMISSSSIIRGSGRASPTPRSPSALDTDHPVSRLYIRKTRKSDADSTAAAASTINLRSPSTPVTFTSQTANRLNTPPSGTISSDVGLGLAGPKSKNVKISERDAEWVESMKEKVRIASMDKELKDLKQREREEKEARRERGSFGELDRVGGTKRLFKKSNQS</sequence>
<comment type="subcellular location">
    <subcellularLocation>
        <location evidence="1">Cytoplasm</location>
        <location evidence="1">Cytoskeleton</location>
    </subcellularLocation>
</comment>
<dbReference type="InterPro" id="IPR052293">
    <property type="entry name" value="SRRP"/>
</dbReference>
<feature type="compositionally biased region" description="Polar residues" evidence="5">
    <location>
        <begin position="876"/>
        <end position="885"/>
    </location>
</feature>
<proteinExistence type="predicted"/>
<dbReference type="GO" id="GO:0005856">
    <property type="term" value="C:cytoskeleton"/>
    <property type="evidence" value="ECO:0007669"/>
    <property type="project" value="UniProtKB-SubCell"/>
</dbReference>
<feature type="compositionally biased region" description="Polar residues" evidence="5">
    <location>
        <begin position="913"/>
        <end position="926"/>
    </location>
</feature>